<gene>
    <name evidence="2" type="ORF">GCM10009759_38430</name>
</gene>
<dbReference type="EMBL" id="BAAANS010000025">
    <property type="protein sequence ID" value="GAA2103274.1"/>
    <property type="molecule type" value="Genomic_DNA"/>
</dbReference>
<reference evidence="2 3" key="1">
    <citation type="journal article" date="2019" name="Int. J. Syst. Evol. Microbiol.">
        <title>The Global Catalogue of Microorganisms (GCM) 10K type strain sequencing project: providing services to taxonomists for standard genome sequencing and annotation.</title>
        <authorList>
            <consortium name="The Broad Institute Genomics Platform"/>
            <consortium name="The Broad Institute Genome Sequencing Center for Infectious Disease"/>
            <person name="Wu L."/>
            <person name="Ma J."/>
        </authorList>
    </citation>
    <scope>NUCLEOTIDE SEQUENCE [LARGE SCALE GENOMIC DNA]</scope>
    <source>
        <strain evidence="2 3">JCM 14559</strain>
    </source>
</reference>
<name>A0ABN2X1L8_9ACTN</name>
<keyword evidence="3" id="KW-1185">Reference proteome</keyword>
<evidence type="ECO:0000313" key="2">
    <source>
        <dbReference type="EMBL" id="GAA2103274.1"/>
    </source>
</evidence>
<evidence type="ECO:0000313" key="3">
    <source>
        <dbReference type="Proteomes" id="UP001500897"/>
    </source>
</evidence>
<accession>A0ABN2X1L8</accession>
<feature type="region of interest" description="Disordered" evidence="1">
    <location>
        <begin position="88"/>
        <end position="109"/>
    </location>
</feature>
<protein>
    <recommendedName>
        <fullName evidence="4">GLTT repeat-containing protein</fullName>
    </recommendedName>
</protein>
<sequence>MPTKGAKHSNQFPERTANTMKLSKRATGALLLAVGAGVAATQGAAQAAAPKTPAEVAAIENGLATQEVPFSIPLSAATAPLPLLPDGGEVHGGIPTSPLMPPTETGQSPTRPIPDHVLPALNGGKVGPSLGAVLPLPEVDRSAELGTLGLDAPAAPLSLGGPAVGLGQPVSFVEGQSGRLTDAALTLDKVDPHLVTAPVQAVPGASASLGGEQDQISVTDSVRNLTATTTATTGEMLNQADPVGVLARGLDQSRI</sequence>
<evidence type="ECO:0008006" key="4">
    <source>
        <dbReference type="Google" id="ProtNLM"/>
    </source>
</evidence>
<comment type="caution">
    <text evidence="2">The sequence shown here is derived from an EMBL/GenBank/DDBJ whole genome shotgun (WGS) entry which is preliminary data.</text>
</comment>
<dbReference type="Proteomes" id="UP001500897">
    <property type="component" value="Unassembled WGS sequence"/>
</dbReference>
<evidence type="ECO:0000256" key="1">
    <source>
        <dbReference type="SAM" id="MobiDB-lite"/>
    </source>
</evidence>
<organism evidence="2 3">
    <name type="scientific">Kitasatospora saccharophila</name>
    <dbReference type="NCBI Taxonomy" id="407973"/>
    <lineage>
        <taxon>Bacteria</taxon>
        <taxon>Bacillati</taxon>
        <taxon>Actinomycetota</taxon>
        <taxon>Actinomycetes</taxon>
        <taxon>Kitasatosporales</taxon>
        <taxon>Streptomycetaceae</taxon>
        <taxon>Kitasatospora</taxon>
    </lineage>
</organism>
<proteinExistence type="predicted"/>